<sequence length="1432" mass="153566">MKKILKQITSVACAAVLSITTQMQLLTQVCVSAAQKAAAQKKVLLIQDNLPWDSNANTKVLGDIGVDYQKVTTTEFLDVELEDYSVVIFADDQAFSTYNNYLEFKDYMELYASLGGVIVFGAADGGWADGNLTGALPGNVEKILDYTEYNYVADPKHPILTAALSDGDGAVVEGKEDQMWFSTYCSHSEFIESTLPAGANILVRSSESDNPTLVEYPLGKGRVIASGLTIEHSYSYLDNYAKKIMDDLFLYALKVSDFNGDAAQQLREYRMSINQHHILVNAADTKKPIAGAVVKIGNKTFKTDKDGMVNLGGATSQQTVIVSAEGYLTSGAVYTPKKRSVHVFYLKNDTSNGKPYPILATETNKEKDLFTNSMFFTENKSDMCRIQVTAEWNGHTPGKYELVQYGAGGKKLTSTTGIFSFAPGKMLAPGKDVYLILRSADGTVSERRRICLKVNPHADTPDVDPDAFSDQFQITPDQKGATGSEDVASLVGDNFEVSLPMLPVQVTSEQNEDEGTCTVRFLIGVDAKTADESKGIYDYFKQSFTNYMDDVNKADRLINSLCNKINSSGKLAAHGSLGIVPDTTVEGLGYYEMVYDANHNIVSQGGGIAITVGGELSYTQQFLLAVVPLYLNVKVGAEMNTLTGMTLYANGGGASFQGEASITVSGSISGGFGVSGLVSVGAGGGVDFEVSVAPERTGTVTLKAFVEAYLLFVIDFSYDFASKTWTLWPKQNRSAAKGAAAGGTGDADTQPELMDTDYLSQTSAWNGAAGDGVNVLQSGVLPSTIPLIAEAGGSKVLVWQTTDPDAELLNSTKLMFSYYDNGVWSEPQCVNQSESADLTARLVENGDDIYLIWQKQNAVIQGGDLSQMAAQALASTDIFTAKWNGTAFADTACVLKDSTPDMLPTLAFDGDKMTAVWVKSSGNLENVFQSSGMILASDFTGGKWGKPYQLANADSYVSELAAAYHNGSLYAAYTLNGASGSALHMVCSGKDRVIASGADTLTGVSFRDGKLYCVKNGKLYICTPDSAALTAVDGQLSALSGTFVMADDGKSLIFSDGTQFFISVNENGAWSEAMELTVPEGFSVFNYSASWDQGRYSIVLNGRDADNTTSLVYLEAAHAESLDIEYATVEYDPITGEQSVLFKLTNNTSKTIHDIQAELSNADRTLFSAEKAVSIAPGESVSLVCPMDTTDIHEVGEYTLTVSNGTCTANAVVTIGMPDISLDVDTYYLEDSVILAITASNLTGTPAETTIKICEDSMDGLQIDMKNAGVITSQEDYLLLEEINLSDVEFDENGVKYLFIQADTRGSELNQANNCIPVAIYQNQELTDPDDSDLPEYDVTPSDGKDDEDPGENPDPITTTVTTTTTTITTTTTTTASTDDASADVTGTTTVSAVDAVKPPKTGEQGIRITVEILAAFAVLSAYGVRKKRRVR</sequence>
<dbReference type="EMBL" id="FP929052">
    <property type="protein sequence ID" value="CBL17117.1"/>
    <property type="molecule type" value="Genomic_DNA"/>
</dbReference>
<dbReference type="PATRIC" id="fig|213810.4.peg.850"/>
<keyword evidence="3" id="KW-1185">Reference proteome</keyword>
<reference evidence="2" key="1">
    <citation type="submission" date="2010-03" db="EMBL/GenBank/DDBJ databases">
        <title>The genome sequence of Ruminococcus sp. 18P13.</title>
        <authorList>
            <consortium name="metaHIT consortium -- http://www.metahit.eu/"/>
            <person name="Pajon A."/>
            <person name="Turner K."/>
            <person name="Parkhill J."/>
            <person name="Bernalier A."/>
        </authorList>
    </citation>
    <scope>NUCLEOTIDE SEQUENCE [LARGE SCALE GENOMIC DNA]</scope>
    <source>
        <strain evidence="2">Type strain: 18P13</strain>
    </source>
</reference>
<dbReference type="SUPFAM" id="SSF52317">
    <property type="entry name" value="Class I glutamine amidotransferase-like"/>
    <property type="match status" value="1"/>
</dbReference>
<evidence type="ECO:0000313" key="2">
    <source>
        <dbReference type="EMBL" id="CBL17117.1"/>
    </source>
</evidence>
<dbReference type="KEGG" id="rch:RUM_09460"/>
<accession>D4LBX2</accession>
<evidence type="ECO:0000313" key="3">
    <source>
        <dbReference type="Proteomes" id="UP000007054"/>
    </source>
</evidence>
<evidence type="ECO:0000256" key="1">
    <source>
        <dbReference type="SAM" id="MobiDB-lite"/>
    </source>
</evidence>
<gene>
    <name evidence="2" type="ordered locus">RUM_09460</name>
</gene>
<feature type="region of interest" description="Disordered" evidence="1">
    <location>
        <begin position="1325"/>
        <end position="1364"/>
    </location>
</feature>
<dbReference type="HOGENOM" id="CLU_252360_0_0_9"/>
<name>D4LBX2_RUMC1</name>
<reference evidence="2" key="2">
    <citation type="submission" date="2010-03" db="EMBL/GenBank/DDBJ databases">
        <authorList>
            <person name="Pajon A."/>
        </authorList>
    </citation>
    <scope>NUCLEOTIDE SEQUENCE</scope>
    <source>
        <strain evidence="2">Type strain: 18P13</strain>
    </source>
</reference>
<protein>
    <submittedName>
        <fullName evidence="2">Uncharacterized protein</fullName>
    </submittedName>
</protein>
<dbReference type="STRING" id="213810.RUM_09460"/>
<dbReference type="BioCyc" id="RCHA213810:RUM_RS04540-MONOMER"/>
<dbReference type="GeneID" id="83155706"/>
<dbReference type="Proteomes" id="UP000007054">
    <property type="component" value="Chromosome"/>
</dbReference>
<proteinExistence type="predicted"/>
<dbReference type="InterPro" id="IPR029062">
    <property type="entry name" value="Class_I_gatase-like"/>
</dbReference>
<dbReference type="RefSeq" id="WP_015558024.1">
    <property type="nucleotide sequence ID" value="NC_021039.1"/>
</dbReference>
<feature type="compositionally biased region" description="Acidic residues" evidence="1">
    <location>
        <begin position="1327"/>
        <end position="1336"/>
    </location>
</feature>
<organism evidence="2 3">
    <name type="scientific">Ruminococcus champanellensis (strain DSM 18848 / JCM 17042 / KCTC 15320 / 18P13)</name>
    <dbReference type="NCBI Taxonomy" id="213810"/>
    <lineage>
        <taxon>Bacteria</taxon>
        <taxon>Bacillati</taxon>
        <taxon>Bacillota</taxon>
        <taxon>Clostridia</taxon>
        <taxon>Eubacteriales</taxon>
        <taxon>Oscillospiraceae</taxon>
        <taxon>Ruminococcus</taxon>
    </lineage>
</organism>